<feature type="coiled-coil region" evidence="1">
    <location>
        <begin position="239"/>
        <end position="385"/>
    </location>
</feature>
<organism evidence="3 4">
    <name type="scientific">Amborella trichopoda</name>
    <dbReference type="NCBI Taxonomy" id="13333"/>
    <lineage>
        <taxon>Eukaryota</taxon>
        <taxon>Viridiplantae</taxon>
        <taxon>Streptophyta</taxon>
        <taxon>Embryophyta</taxon>
        <taxon>Tracheophyta</taxon>
        <taxon>Spermatophyta</taxon>
        <taxon>Magnoliopsida</taxon>
        <taxon>Amborellales</taxon>
        <taxon>Amborellaceae</taxon>
        <taxon>Amborella</taxon>
    </lineage>
</organism>
<dbReference type="Gramene" id="ERN17855">
    <property type="protein sequence ID" value="ERN17855"/>
    <property type="gene ID" value="AMTR_s00047p00204500"/>
</dbReference>
<gene>
    <name evidence="3" type="ORF">AMTR_s00047p00204500</name>
</gene>
<evidence type="ECO:0000256" key="1">
    <source>
        <dbReference type="SAM" id="Coils"/>
    </source>
</evidence>
<dbReference type="AlphaFoldDB" id="U5D6H5"/>
<keyword evidence="4" id="KW-1185">Reference proteome</keyword>
<accession>U5D6H5</accession>
<sequence>MGNGDERKKKKKKESYGSPKNPDSLKHTLIKESSYKNQPSAYVIHGVGSNESIDSDLSMSFHCLDNDLCSLSERVTALKSTISSERHEVDLETTQETRKTKRKVAIAASSEWAATNDNAFASMVEDAKMFDVALDGMAMRVTMRASEKNAALDEALDQIASLRQSLEEANHQIEAEHTNALTAEAEVKELRLQLEVATAEALRAQAEPNGATSKIDEPKGQPSKEHCEVKEANLRTPEALRAQAEVKKALRKIGAAQAEASMALKEASRARKEAKEACHKREEARIEASRAEAAVKEMRYQLLGAQAEALRAQAEVKALQSQSEATQAEVLRAQAEAKDAYSQKQAAQAEVLAMKATDSTNQRQLEFARNRIIRLEAEKNALQYELKHQKLSPQTLGRPSFKNSTQLAKGELGHEGITSVYGDLKAPSLVQAPLSGHQGTGSSTSGLHGSALQPKDQGNSRVGVLETIARKRH</sequence>
<dbReference type="EMBL" id="KI392311">
    <property type="protein sequence ID" value="ERN17855.1"/>
    <property type="molecule type" value="Genomic_DNA"/>
</dbReference>
<feature type="compositionally biased region" description="Basic and acidic residues" evidence="2">
    <location>
        <begin position="23"/>
        <end position="33"/>
    </location>
</feature>
<feature type="compositionally biased region" description="Basic and acidic residues" evidence="2">
    <location>
        <begin position="214"/>
        <end position="225"/>
    </location>
</feature>
<evidence type="ECO:0000313" key="4">
    <source>
        <dbReference type="Proteomes" id="UP000017836"/>
    </source>
</evidence>
<reference evidence="4" key="1">
    <citation type="journal article" date="2013" name="Science">
        <title>The Amborella genome and the evolution of flowering plants.</title>
        <authorList>
            <consortium name="Amborella Genome Project"/>
        </authorList>
    </citation>
    <scope>NUCLEOTIDE SEQUENCE [LARGE SCALE GENOMIC DNA]</scope>
</reference>
<dbReference type="Proteomes" id="UP000017836">
    <property type="component" value="Unassembled WGS sequence"/>
</dbReference>
<dbReference type="HOGENOM" id="CLU_577912_0_0_1"/>
<evidence type="ECO:0000313" key="3">
    <source>
        <dbReference type="EMBL" id="ERN17855.1"/>
    </source>
</evidence>
<feature type="compositionally biased region" description="Low complexity" evidence="2">
    <location>
        <begin position="434"/>
        <end position="450"/>
    </location>
</feature>
<proteinExistence type="predicted"/>
<protein>
    <submittedName>
        <fullName evidence="3">Uncharacterized protein</fullName>
    </submittedName>
</protein>
<name>U5D6H5_AMBTC</name>
<feature type="region of interest" description="Disordered" evidence="2">
    <location>
        <begin position="1"/>
        <end position="33"/>
    </location>
</feature>
<keyword evidence="1" id="KW-0175">Coiled coil</keyword>
<evidence type="ECO:0000256" key="2">
    <source>
        <dbReference type="SAM" id="MobiDB-lite"/>
    </source>
</evidence>
<feature type="region of interest" description="Disordered" evidence="2">
    <location>
        <begin position="431"/>
        <end position="473"/>
    </location>
</feature>
<feature type="region of interest" description="Disordered" evidence="2">
    <location>
        <begin position="205"/>
        <end position="225"/>
    </location>
</feature>